<protein>
    <recommendedName>
        <fullName evidence="3">CsbD family protein</fullName>
    </recommendedName>
</protein>
<evidence type="ECO:0000313" key="2">
    <source>
        <dbReference type="EMBL" id="XDQ70254.1"/>
    </source>
</evidence>
<gene>
    <name evidence="2" type="ORF">AB5J54_06830</name>
</gene>
<dbReference type="EMBL" id="CP163444">
    <property type="protein sequence ID" value="XDQ70254.1"/>
    <property type="molecule type" value="Genomic_DNA"/>
</dbReference>
<sequence>MSTWEKTKGQMEEVAGSAIRRTAHAMGNEKLAAKGGALQMRGKARRLKEKGKDTLP</sequence>
<evidence type="ECO:0000256" key="1">
    <source>
        <dbReference type="SAM" id="MobiDB-lite"/>
    </source>
</evidence>
<name>A0AB39ST04_9ACTN</name>
<feature type="region of interest" description="Disordered" evidence="1">
    <location>
        <begin position="31"/>
        <end position="56"/>
    </location>
</feature>
<evidence type="ECO:0008006" key="3">
    <source>
        <dbReference type="Google" id="ProtNLM"/>
    </source>
</evidence>
<proteinExistence type="predicted"/>
<organism evidence="2">
    <name type="scientific">Streptomyces sp. R44</name>
    <dbReference type="NCBI Taxonomy" id="3238633"/>
    <lineage>
        <taxon>Bacteria</taxon>
        <taxon>Bacillati</taxon>
        <taxon>Actinomycetota</taxon>
        <taxon>Actinomycetes</taxon>
        <taxon>Kitasatosporales</taxon>
        <taxon>Streptomycetaceae</taxon>
        <taxon>Streptomyces</taxon>
    </lineage>
</organism>
<dbReference type="RefSeq" id="WP_369142995.1">
    <property type="nucleotide sequence ID" value="NZ_CP163444.1"/>
</dbReference>
<accession>A0AB39ST04</accession>
<dbReference type="AlphaFoldDB" id="A0AB39ST04"/>
<reference evidence="2" key="1">
    <citation type="submission" date="2024-07" db="EMBL/GenBank/DDBJ databases">
        <authorList>
            <person name="Yu S.T."/>
        </authorList>
    </citation>
    <scope>NUCLEOTIDE SEQUENCE</scope>
    <source>
        <strain evidence="2">R44</strain>
    </source>
</reference>